<keyword evidence="3" id="KW-1185">Reference proteome</keyword>
<feature type="domain" description="RPAP1/MINIYO-like TPR repeats" evidence="1">
    <location>
        <begin position="100"/>
        <end position="184"/>
    </location>
</feature>
<comment type="caution">
    <text evidence="2">The sequence shown here is derived from an EMBL/GenBank/DDBJ whole genome shotgun (WGS) entry which is preliminary data.</text>
</comment>
<protein>
    <recommendedName>
        <fullName evidence="1">RPAP1/MINIYO-like TPR repeats domain-containing protein</fullName>
    </recommendedName>
</protein>
<dbReference type="Pfam" id="PF25766">
    <property type="entry name" value="TPR_RPAP1"/>
    <property type="match status" value="2"/>
</dbReference>
<feature type="non-terminal residue" evidence="2">
    <location>
        <position position="184"/>
    </location>
</feature>
<gene>
    <name evidence="2" type="ORF">TPAB3V08_LOCUS11533</name>
</gene>
<dbReference type="PANTHER" id="PTHR21483">
    <property type="entry name" value="RNA POLYMERASE II-ASSOCIATED PROTEIN 1"/>
    <property type="match status" value="1"/>
</dbReference>
<name>A0ABN7P9T1_TIMPD</name>
<sequence>MFPAASDLFLDPVIHNYLEALLRHLMTKNSLLVFTEKIPGLSSFFDLYHLYGGRVENSFGKTTLSTPDRDSNLDLPFIASLVCCERSALDHEATESGQQMLYTQLVDQFEGVSYGDKLFGHFLLIPLQQRHSGEYRKLVWGEHTPILRLLPAKWGEPLFPYENLIEPRETDPTLLTCYLNALVS</sequence>
<accession>A0ABN7P9T1</accession>
<dbReference type="Proteomes" id="UP001153148">
    <property type="component" value="Unassembled WGS sequence"/>
</dbReference>
<dbReference type="EMBL" id="CAJPIN010035331">
    <property type="protein sequence ID" value="CAG2064588.1"/>
    <property type="molecule type" value="Genomic_DNA"/>
</dbReference>
<organism evidence="2 3">
    <name type="scientific">Timema podura</name>
    <name type="common">Walking stick</name>
    <dbReference type="NCBI Taxonomy" id="61482"/>
    <lineage>
        <taxon>Eukaryota</taxon>
        <taxon>Metazoa</taxon>
        <taxon>Ecdysozoa</taxon>
        <taxon>Arthropoda</taxon>
        <taxon>Hexapoda</taxon>
        <taxon>Insecta</taxon>
        <taxon>Pterygota</taxon>
        <taxon>Neoptera</taxon>
        <taxon>Polyneoptera</taxon>
        <taxon>Phasmatodea</taxon>
        <taxon>Timematodea</taxon>
        <taxon>Timematoidea</taxon>
        <taxon>Timematidae</taxon>
        <taxon>Timema</taxon>
    </lineage>
</organism>
<evidence type="ECO:0000259" key="1">
    <source>
        <dbReference type="Pfam" id="PF25766"/>
    </source>
</evidence>
<evidence type="ECO:0000313" key="3">
    <source>
        <dbReference type="Proteomes" id="UP001153148"/>
    </source>
</evidence>
<evidence type="ECO:0000313" key="2">
    <source>
        <dbReference type="EMBL" id="CAG2064588.1"/>
    </source>
</evidence>
<dbReference type="InterPro" id="IPR039913">
    <property type="entry name" value="RPAP1/Rba50"/>
</dbReference>
<dbReference type="InterPro" id="IPR057989">
    <property type="entry name" value="TPR_RPAP1/MINIYO-like"/>
</dbReference>
<reference evidence="2" key="1">
    <citation type="submission" date="2021-03" db="EMBL/GenBank/DDBJ databases">
        <authorList>
            <person name="Tran Van P."/>
        </authorList>
    </citation>
    <scope>NUCLEOTIDE SEQUENCE</scope>
</reference>
<proteinExistence type="predicted"/>
<dbReference type="PANTHER" id="PTHR21483:SF18">
    <property type="entry name" value="RNA POLYMERASE II-ASSOCIATED PROTEIN 1"/>
    <property type="match status" value="1"/>
</dbReference>
<feature type="domain" description="RPAP1/MINIYO-like TPR repeats" evidence="1">
    <location>
        <begin position="4"/>
        <end position="49"/>
    </location>
</feature>